<organism evidence="3 4">
    <name type="scientific">Halococcus salifodinae DSM 8989</name>
    <dbReference type="NCBI Taxonomy" id="1227456"/>
    <lineage>
        <taxon>Archaea</taxon>
        <taxon>Methanobacteriati</taxon>
        <taxon>Methanobacteriota</taxon>
        <taxon>Stenosarchaea group</taxon>
        <taxon>Halobacteria</taxon>
        <taxon>Halobacteriales</taxon>
        <taxon>Halococcaceae</taxon>
        <taxon>Halococcus</taxon>
    </lineage>
</organism>
<dbReference type="AlphaFoldDB" id="M0NAX6"/>
<evidence type="ECO:0000313" key="4">
    <source>
        <dbReference type="Proteomes" id="UP000011625"/>
    </source>
</evidence>
<gene>
    <name evidence="3" type="ORF">C450_03582</name>
</gene>
<comment type="caution">
    <text evidence="3">The sequence shown here is derived from an EMBL/GenBank/DDBJ whole genome shotgun (WGS) entry which is preliminary data.</text>
</comment>
<feature type="region of interest" description="Disordered" evidence="1">
    <location>
        <begin position="54"/>
        <end position="90"/>
    </location>
</feature>
<dbReference type="Proteomes" id="UP000011625">
    <property type="component" value="Unassembled WGS sequence"/>
</dbReference>
<sequence>MNEDIYQYSGEATEGSYDVQQWILAGECVRGLLAVFDPDESPWIAADADSTVRDTDTVPCRCGGSQTNRSVTEHTQRPGFRPKHDPISDTALQPMIHERSAVSLRGRSVNDRAGTL</sequence>
<accession>M0NAX6</accession>
<proteinExistence type="predicted"/>
<protein>
    <recommendedName>
        <fullName evidence="2">Divergent 4Fe-4S mono-cluster domain-containing protein</fullName>
    </recommendedName>
</protein>
<dbReference type="EMBL" id="AOME01000015">
    <property type="protein sequence ID" value="EMA55117.1"/>
    <property type="molecule type" value="Genomic_DNA"/>
</dbReference>
<dbReference type="Pfam" id="PF06902">
    <property type="entry name" value="Fer4_19"/>
    <property type="match status" value="1"/>
</dbReference>
<evidence type="ECO:0000259" key="2">
    <source>
        <dbReference type="Pfam" id="PF06902"/>
    </source>
</evidence>
<dbReference type="OrthoDB" id="5781at2157"/>
<feature type="compositionally biased region" description="Basic and acidic residues" evidence="1">
    <location>
        <begin position="71"/>
        <end position="87"/>
    </location>
</feature>
<dbReference type="RefSeq" id="WP_005040082.1">
    <property type="nucleotide sequence ID" value="NZ_AOME01000015.1"/>
</dbReference>
<feature type="domain" description="Divergent 4Fe-4S mono-cluster" evidence="2">
    <location>
        <begin position="25"/>
        <end position="55"/>
    </location>
</feature>
<dbReference type="PATRIC" id="fig|1227456.3.peg.745"/>
<dbReference type="InterPro" id="IPR010693">
    <property type="entry name" value="Divergent_4Fe-4S_mono-cluster"/>
</dbReference>
<name>M0NAX6_9EURY</name>
<evidence type="ECO:0000256" key="1">
    <source>
        <dbReference type="SAM" id="MobiDB-lite"/>
    </source>
</evidence>
<keyword evidence="4" id="KW-1185">Reference proteome</keyword>
<reference evidence="3 4" key="1">
    <citation type="journal article" date="2014" name="PLoS Genet.">
        <title>Phylogenetically driven sequencing of extremely halophilic archaea reveals strategies for static and dynamic osmo-response.</title>
        <authorList>
            <person name="Becker E.A."/>
            <person name="Seitzer P.M."/>
            <person name="Tritt A."/>
            <person name="Larsen D."/>
            <person name="Krusor M."/>
            <person name="Yao A.I."/>
            <person name="Wu D."/>
            <person name="Madern D."/>
            <person name="Eisen J.A."/>
            <person name="Darling A.E."/>
            <person name="Facciotti M.T."/>
        </authorList>
    </citation>
    <scope>NUCLEOTIDE SEQUENCE [LARGE SCALE GENOMIC DNA]</scope>
    <source>
        <strain evidence="3 4">DSM 8989</strain>
    </source>
</reference>
<evidence type="ECO:0000313" key="3">
    <source>
        <dbReference type="EMBL" id="EMA55117.1"/>
    </source>
</evidence>